<comment type="caution">
    <text evidence="3">The sequence shown here is derived from an EMBL/GenBank/DDBJ whole genome shotgun (WGS) entry which is preliminary data.</text>
</comment>
<evidence type="ECO:0000313" key="4">
    <source>
        <dbReference type="Proteomes" id="UP000020681"/>
    </source>
</evidence>
<dbReference type="Proteomes" id="UP000020681">
    <property type="component" value="Unassembled WGS sequence"/>
</dbReference>
<keyword evidence="2" id="KW-0812">Transmembrane</keyword>
<reference evidence="3 4" key="1">
    <citation type="submission" date="2014-01" db="EMBL/GenBank/DDBJ databases">
        <authorList>
            <person name="Dobos K."/>
            <person name="Lenaerts A."/>
            <person name="Ordway D."/>
            <person name="DeGroote M.A."/>
            <person name="Parker T."/>
            <person name="Sizemore C."/>
            <person name="Tallon L.J."/>
            <person name="Sadzewicz L.K."/>
            <person name="Sengamalay N."/>
            <person name="Fraser C.M."/>
            <person name="Hine E."/>
            <person name="Shefchek K.A."/>
            <person name="Das S.P."/>
            <person name="Tettelin H."/>
        </authorList>
    </citation>
    <scope>NUCLEOTIDE SEQUENCE [LARGE SCALE GENOMIC DNA]</scope>
    <source>
        <strain evidence="3 4">Harvey</strain>
    </source>
</reference>
<organism evidence="3 4">
    <name type="scientific">Mycobacterium ulcerans str. Harvey</name>
    <dbReference type="NCBI Taxonomy" id="1299332"/>
    <lineage>
        <taxon>Bacteria</taxon>
        <taxon>Bacillati</taxon>
        <taxon>Actinomycetota</taxon>
        <taxon>Actinomycetes</taxon>
        <taxon>Mycobacteriales</taxon>
        <taxon>Mycobacteriaceae</taxon>
        <taxon>Mycobacterium</taxon>
        <taxon>Mycobacterium ulcerans group</taxon>
    </lineage>
</organism>
<evidence type="ECO:0000256" key="1">
    <source>
        <dbReference type="SAM" id="MobiDB-lite"/>
    </source>
</evidence>
<feature type="region of interest" description="Disordered" evidence="1">
    <location>
        <begin position="1"/>
        <end position="32"/>
    </location>
</feature>
<evidence type="ECO:0000256" key="2">
    <source>
        <dbReference type="SAM" id="Phobius"/>
    </source>
</evidence>
<feature type="transmembrane region" description="Helical" evidence="2">
    <location>
        <begin position="36"/>
        <end position="56"/>
    </location>
</feature>
<accession>A0ABP3AQH8</accession>
<gene>
    <name evidence="3" type="ORF">I551_0098</name>
</gene>
<protein>
    <submittedName>
        <fullName evidence="3">Uncharacterized protein</fullName>
    </submittedName>
</protein>
<proteinExistence type="predicted"/>
<keyword evidence="4" id="KW-1185">Reference proteome</keyword>
<keyword evidence="2" id="KW-0472">Membrane</keyword>
<keyword evidence="2" id="KW-1133">Transmembrane helix</keyword>
<evidence type="ECO:0000313" key="3">
    <source>
        <dbReference type="EMBL" id="EUA93347.1"/>
    </source>
</evidence>
<sequence length="77" mass="7925">MSVAGSDINVEGAVKGGAEGQPTAPTTPGRPSFGRWALQPLTCAFAVAGALAYVTVADVSESERRSLSVSHLLQLLR</sequence>
<dbReference type="EMBL" id="JAOL01000062">
    <property type="protein sequence ID" value="EUA93347.1"/>
    <property type="molecule type" value="Genomic_DNA"/>
</dbReference>
<name>A0ABP3AQH8_MYCUL</name>